<keyword evidence="1" id="KW-0812">Transmembrane</keyword>
<protein>
    <submittedName>
        <fullName evidence="2">Uncharacterized protein</fullName>
    </submittedName>
</protein>
<dbReference type="Proteomes" id="UP000182961">
    <property type="component" value="Unassembled WGS sequence"/>
</dbReference>
<accession>A0A1I4VNG7</accession>
<keyword evidence="3" id="KW-1185">Reference proteome</keyword>
<keyword evidence="1" id="KW-0472">Membrane</keyword>
<reference evidence="3" key="1">
    <citation type="submission" date="2016-10" db="EMBL/GenBank/DDBJ databases">
        <authorList>
            <person name="Varghese N."/>
            <person name="Submissions S."/>
        </authorList>
    </citation>
    <scope>NUCLEOTIDE SEQUENCE [LARGE SCALE GENOMIC DNA]</scope>
    <source>
        <strain evidence="3">DSM 4002</strain>
    </source>
</reference>
<evidence type="ECO:0000256" key="1">
    <source>
        <dbReference type="SAM" id="Phobius"/>
    </source>
</evidence>
<dbReference type="STRING" id="29536.FLB_18490"/>
<name>A0A1I4VNG7_9FLAO</name>
<feature type="transmembrane region" description="Helical" evidence="1">
    <location>
        <begin position="33"/>
        <end position="53"/>
    </location>
</feature>
<dbReference type="AlphaFoldDB" id="A0A1I4VNG7"/>
<keyword evidence="1" id="KW-1133">Transmembrane helix</keyword>
<dbReference type="RefSeq" id="WP_024981920.1">
    <property type="nucleotide sequence ID" value="NZ_CBCRUM010000014.1"/>
</dbReference>
<sequence length="67" mass="7350">MKIFTSILIFLAVALIIFNITMLDFSQPLEGKSAVALIGVGASFCAVLILLIFRISKKIEEKTNGNY</sequence>
<evidence type="ECO:0000313" key="2">
    <source>
        <dbReference type="EMBL" id="SFN02841.1"/>
    </source>
</evidence>
<dbReference type="EMBL" id="FOUT01000005">
    <property type="protein sequence ID" value="SFN02841.1"/>
    <property type="molecule type" value="Genomic_DNA"/>
</dbReference>
<evidence type="ECO:0000313" key="3">
    <source>
        <dbReference type="Proteomes" id="UP000182961"/>
    </source>
</evidence>
<dbReference type="eggNOG" id="ENOG503346C">
    <property type="taxonomic scope" value="Bacteria"/>
</dbReference>
<proteinExistence type="predicted"/>
<organism evidence="2 3">
    <name type="scientific">Flavobacterium succinicans</name>
    <dbReference type="NCBI Taxonomy" id="29536"/>
    <lineage>
        <taxon>Bacteria</taxon>
        <taxon>Pseudomonadati</taxon>
        <taxon>Bacteroidota</taxon>
        <taxon>Flavobacteriia</taxon>
        <taxon>Flavobacteriales</taxon>
        <taxon>Flavobacteriaceae</taxon>
        <taxon>Flavobacterium</taxon>
    </lineage>
</organism>
<gene>
    <name evidence="2" type="ORF">SAMN05444143_10584</name>
</gene>